<dbReference type="AlphaFoldDB" id="A0A7I7SA73"/>
<evidence type="ECO:0000313" key="2">
    <source>
        <dbReference type="Proteomes" id="UP000193577"/>
    </source>
</evidence>
<comment type="caution">
    <text evidence="1">The sequence shown here is derived from an EMBL/GenBank/DDBJ whole genome shotgun (WGS) entry which is preliminary data.</text>
</comment>
<keyword evidence="2" id="KW-1185">Reference proteome</keyword>
<dbReference type="EMBL" id="NCXO01000003">
    <property type="protein sequence ID" value="OSC35573.1"/>
    <property type="molecule type" value="Genomic_DNA"/>
</dbReference>
<organism evidence="1 2">
    <name type="scientific">Mycolicibacillus koreensis</name>
    <dbReference type="NCBI Taxonomy" id="1069220"/>
    <lineage>
        <taxon>Bacteria</taxon>
        <taxon>Bacillati</taxon>
        <taxon>Actinomycetota</taxon>
        <taxon>Actinomycetes</taxon>
        <taxon>Mycobacteriales</taxon>
        <taxon>Mycobacteriaceae</taxon>
        <taxon>Mycolicibacillus</taxon>
    </lineage>
</organism>
<sequence length="257" mass="26954">MPDMATSVRSFAAAAVVVVAVATGLLWAPGPAGRELAPALPPAAADTPDTFAYPPLWPFNSQAEADRWRREGPTEQTAWHADAADTARRFTTDYLGFSEVDEVVETRESPTRPSMETWVTLGYPVPGHSPAPAATIHLARFGSTPEAPWQVVGTDDEVLTLDTPAYGSVAGPVIEAGGVITGVDECIHLQVRQSTQPQPLGEFSCAPAGGENSRWSARVTARGAQPGVLTLVASTGGHVTDVERFAVTAVRVGDADG</sequence>
<proteinExistence type="predicted"/>
<reference evidence="1 2" key="1">
    <citation type="submission" date="2017-04" db="EMBL/GenBank/DDBJ databases">
        <title>The new phylogeny of genus Mycobacterium.</title>
        <authorList>
            <person name="Tortoli E."/>
            <person name="Trovato A."/>
            <person name="Cirillo D.M."/>
        </authorList>
    </citation>
    <scope>NUCLEOTIDE SEQUENCE [LARGE SCALE GENOMIC DNA]</scope>
    <source>
        <strain evidence="1 2">KCTC 19819</strain>
    </source>
</reference>
<name>A0A7I7SA73_9MYCO</name>
<accession>A0A7I7SA73</accession>
<protein>
    <submittedName>
        <fullName evidence="1">Uncharacterized protein</fullName>
    </submittedName>
</protein>
<evidence type="ECO:0000313" key="1">
    <source>
        <dbReference type="EMBL" id="OSC35573.1"/>
    </source>
</evidence>
<dbReference type="Proteomes" id="UP000193577">
    <property type="component" value="Unassembled WGS sequence"/>
</dbReference>
<gene>
    <name evidence="1" type="ORF">B8W67_02295</name>
</gene>